<name>A0AA37SCH9_9GAMM</name>
<keyword evidence="2" id="KW-1185">Reference proteome</keyword>
<evidence type="ECO:0000313" key="2">
    <source>
        <dbReference type="Proteomes" id="UP001161389"/>
    </source>
</evidence>
<dbReference type="EMBL" id="BSNM01000014">
    <property type="protein sequence ID" value="GLQ31953.1"/>
    <property type="molecule type" value="Genomic_DNA"/>
</dbReference>
<comment type="caution">
    <text evidence="1">The sequence shown here is derived from an EMBL/GenBank/DDBJ whole genome shotgun (WGS) entry which is preliminary data.</text>
</comment>
<organism evidence="1 2">
    <name type="scientific">Litoribrevibacter albus</name>
    <dbReference type="NCBI Taxonomy" id="1473156"/>
    <lineage>
        <taxon>Bacteria</taxon>
        <taxon>Pseudomonadati</taxon>
        <taxon>Pseudomonadota</taxon>
        <taxon>Gammaproteobacteria</taxon>
        <taxon>Oceanospirillales</taxon>
        <taxon>Oceanospirillaceae</taxon>
        <taxon>Litoribrevibacter</taxon>
    </lineage>
</organism>
<sequence length="49" mass="5587">MHGYTLLTHNDALCLGVSDRRVKVKVSSGFKPFRDVFRHEKSISAKPEE</sequence>
<evidence type="ECO:0000313" key="1">
    <source>
        <dbReference type="EMBL" id="GLQ31953.1"/>
    </source>
</evidence>
<gene>
    <name evidence="1" type="ORF">GCM10007876_24320</name>
</gene>
<dbReference type="Proteomes" id="UP001161389">
    <property type="component" value="Unassembled WGS sequence"/>
</dbReference>
<accession>A0AA37SCH9</accession>
<reference evidence="1" key="2">
    <citation type="submission" date="2023-01" db="EMBL/GenBank/DDBJ databases">
        <title>Draft genome sequence of Litoribrevibacter albus strain NBRC 110071.</title>
        <authorList>
            <person name="Sun Q."/>
            <person name="Mori K."/>
        </authorList>
    </citation>
    <scope>NUCLEOTIDE SEQUENCE</scope>
    <source>
        <strain evidence="1">NBRC 110071</strain>
    </source>
</reference>
<reference evidence="1" key="1">
    <citation type="journal article" date="2014" name="Int. J. Syst. Evol. Microbiol.">
        <title>Complete genome sequence of Corynebacterium casei LMG S-19264T (=DSM 44701T), isolated from a smear-ripened cheese.</title>
        <authorList>
            <consortium name="US DOE Joint Genome Institute (JGI-PGF)"/>
            <person name="Walter F."/>
            <person name="Albersmeier A."/>
            <person name="Kalinowski J."/>
            <person name="Ruckert C."/>
        </authorList>
    </citation>
    <scope>NUCLEOTIDE SEQUENCE</scope>
    <source>
        <strain evidence="1">NBRC 110071</strain>
    </source>
</reference>
<protein>
    <submittedName>
        <fullName evidence="1">Uncharacterized protein</fullName>
    </submittedName>
</protein>
<dbReference type="AlphaFoldDB" id="A0AA37SCH9"/>
<proteinExistence type="predicted"/>